<name>A0A8J2WKG5_9CRUS</name>
<dbReference type="GO" id="GO:0030532">
    <property type="term" value="C:small nuclear ribonucleoprotein complex"/>
    <property type="evidence" value="ECO:0007669"/>
    <property type="project" value="UniProtKB-ARBA"/>
</dbReference>
<evidence type="ECO:0000256" key="8">
    <source>
        <dbReference type="ARBA" id="ARBA00022728"/>
    </source>
</evidence>
<keyword evidence="5" id="KW-0963">Cytoplasm</keyword>
<evidence type="ECO:0000256" key="16">
    <source>
        <dbReference type="SAM" id="MobiDB-lite"/>
    </source>
</evidence>
<dbReference type="OrthoDB" id="10265988at2759"/>
<dbReference type="InterPro" id="IPR015155">
    <property type="entry name" value="PFU"/>
</dbReference>
<proteinExistence type="inferred from homology"/>
<evidence type="ECO:0000256" key="14">
    <source>
        <dbReference type="PROSITE-ProRule" id="PRU00176"/>
    </source>
</evidence>
<keyword evidence="11" id="KW-0508">mRNA splicing</keyword>
<comment type="subcellular location">
    <subcellularLocation>
        <location evidence="2">Cytoplasm</location>
    </subcellularLocation>
    <subcellularLocation>
        <location evidence="1">Nucleus</location>
    </subcellularLocation>
</comment>
<dbReference type="FunFam" id="3.30.70.330:FF:000039">
    <property type="entry name" value="U1 small nuclear ribonucleoprotein A"/>
    <property type="match status" value="1"/>
</dbReference>
<evidence type="ECO:0000313" key="21">
    <source>
        <dbReference type="Proteomes" id="UP000789390"/>
    </source>
</evidence>
<dbReference type="Proteomes" id="UP000789390">
    <property type="component" value="Unassembled WGS sequence"/>
</dbReference>
<dbReference type="FunFam" id="3.30.70.330:FF:000029">
    <property type="entry name" value="U2 small nuclear ribonucleoprotein B"/>
    <property type="match status" value="1"/>
</dbReference>
<comment type="caution">
    <text evidence="20">The sequence shown here is derived from an EMBL/GenBank/DDBJ whole genome shotgun (WGS) entry which is preliminary data.</text>
</comment>
<dbReference type="GO" id="GO:0006397">
    <property type="term" value="P:mRNA processing"/>
    <property type="evidence" value="ECO:0007669"/>
    <property type="project" value="UniProtKB-KW"/>
</dbReference>
<feature type="compositionally biased region" description="Basic and acidic residues" evidence="16">
    <location>
        <begin position="943"/>
        <end position="953"/>
    </location>
</feature>
<keyword evidence="9" id="KW-0677">Repeat</keyword>
<dbReference type="EMBL" id="CAKKLH010000281">
    <property type="protein sequence ID" value="CAH0108073.1"/>
    <property type="molecule type" value="Genomic_DNA"/>
</dbReference>
<dbReference type="GO" id="GO:0005681">
    <property type="term" value="C:spliceosomal complex"/>
    <property type="evidence" value="ECO:0007669"/>
    <property type="project" value="UniProtKB-KW"/>
</dbReference>
<comment type="similarity">
    <text evidence="3">Belongs to the RRM U1 A/B'' family.</text>
</comment>
<dbReference type="PANTHER" id="PTHR19849:SF0">
    <property type="entry name" value="PHOSPHOLIPASE A-2-ACTIVATING PROTEIN"/>
    <property type="match status" value="1"/>
</dbReference>
<dbReference type="InterPro" id="IPR035979">
    <property type="entry name" value="RBD_domain_sf"/>
</dbReference>
<evidence type="ECO:0000256" key="2">
    <source>
        <dbReference type="ARBA" id="ARBA00004496"/>
    </source>
</evidence>
<dbReference type="FunFam" id="3.10.20.870:FF:000001">
    <property type="entry name" value="Phospholipase A-2-activating protein-like"/>
    <property type="match status" value="1"/>
</dbReference>
<feature type="domain" description="RRM" evidence="17">
    <location>
        <begin position="849"/>
        <end position="928"/>
    </location>
</feature>
<dbReference type="Gene3D" id="3.30.70.330">
    <property type="match status" value="2"/>
</dbReference>
<dbReference type="Gene3D" id="3.10.20.870">
    <property type="entry name" value="PFU (PLAA family ubiquitin binding), C-terminal domain"/>
    <property type="match status" value="1"/>
</dbReference>
<dbReference type="Gene3D" id="2.130.10.10">
    <property type="entry name" value="YVTN repeat-like/Quinoprotein amine dehydrogenase"/>
    <property type="match status" value="1"/>
</dbReference>
<dbReference type="SMART" id="SM00360">
    <property type="entry name" value="RRM"/>
    <property type="match status" value="2"/>
</dbReference>
<feature type="domain" description="PUL" evidence="19">
    <location>
        <begin position="520"/>
        <end position="782"/>
    </location>
</feature>
<feature type="region of interest" description="Disordered" evidence="16">
    <location>
        <begin position="938"/>
        <end position="973"/>
    </location>
</feature>
<dbReference type="InterPro" id="IPR012677">
    <property type="entry name" value="Nucleotide-bd_a/b_plait_sf"/>
</dbReference>
<dbReference type="Pfam" id="PF09070">
    <property type="entry name" value="PFU"/>
    <property type="match status" value="1"/>
</dbReference>
<feature type="repeat" description="WD" evidence="15">
    <location>
        <begin position="104"/>
        <end position="134"/>
    </location>
</feature>
<comment type="similarity">
    <text evidence="4">Belongs to the WD repeat PLAP family.</text>
</comment>
<dbReference type="CDD" id="cd00200">
    <property type="entry name" value="WD40"/>
    <property type="match status" value="1"/>
</dbReference>
<evidence type="ECO:0000256" key="6">
    <source>
        <dbReference type="ARBA" id="ARBA00022574"/>
    </source>
</evidence>
<dbReference type="AlphaFoldDB" id="A0A8J2WKG5"/>
<dbReference type="PANTHER" id="PTHR19849">
    <property type="entry name" value="PHOSPHOLIPASE A-2-ACTIVATING PROTEIN"/>
    <property type="match status" value="1"/>
</dbReference>
<protein>
    <submittedName>
        <fullName evidence="20">Uncharacterized protein</fullName>
    </submittedName>
</protein>
<evidence type="ECO:0000256" key="11">
    <source>
        <dbReference type="ARBA" id="ARBA00023187"/>
    </source>
</evidence>
<dbReference type="PROSITE" id="PS51396">
    <property type="entry name" value="PUL"/>
    <property type="match status" value="1"/>
</dbReference>
<feature type="region of interest" description="Disordered" evidence="16">
    <location>
        <begin position="483"/>
        <end position="506"/>
    </location>
</feature>
<evidence type="ECO:0000256" key="10">
    <source>
        <dbReference type="ARBA" id="ARBA00022884"/>
    </source>
</evidence>
<keyword evidence="6 15" id="KW-0853">WD repeat</keyword>
<dbReference type="Pfam" id="PF00400">
    <property type="entry name" value="WD40"/>
    <property type="match status" value="7"/>
</dbReference>
<keyword evidence="13" id="KW-0687">Ribonucleoprotein</keyword>
<dbReference type="Gene3D" id="1.25.10.10">
    <property type="entry name" value="Leucine-rich Repeat Variant"/>
    <property type="match status" value="1"/>
</dbReference>
<feature type="repeat" description="WD" evidence="15">
    <location>
        <begin position="188"/>
        <end position="218"/>
    </location>
</feature>
<keyword evidence="21" id="KW-1185">Reference proteome</keyword>
<dbReference type="PROSITE" id="PS50294">
    <property type="entry name" value="WD_REPEATS_REGION"/>
    <property type="match status" value="2"/>
</dbReference>
<keyword evidence="10 14" id="KW-0694">RNA-binding</keyword>
<evidence type="ECO:0000256" key="9">
    <source>
        <dbReference type="ARBA" id="ARBA00022737"/>
    </source>
</evidence>
<keyword evidence="8" id="KW-0747">Spliceosome</keyword>
<dbReference type="InterPro" id="IPR015943">
    <property type="entry name" value="WD40/YVTN_repeat-like_dom_sf"/>
</dbReference>
<dbReference type="FunFam" id="2.130.10.10:FF:000175">
    <property type="entry name" value="Phospholipase A-2-activating protein"/>
    <property type="match status" value="1"/>
</dbReference>
<organism evidence="20 21">
    <name type="scientific">Daphnia galeata</name>
    <dbReference type="NCBI Taxonomy" id="27404"/>
    <lineage>
        <taxon>Eukaryota</taxon>
        <taxon>Metazoa</taxon>
        <taxon>Ecdysozoa</taxon>
        <taxon>Arthropoda</taxon>
        <taxon>Crustacea</taxon>
        <taxon>Branchiopoda</taxon>
        <taxon>Diplostraca</taxon>
        <taxon>Cladocera</taxon>
        <taxon>Anomopoda</taxon>
        <taxon>Daphniidae</taxon>
        <taxon>Daphnia</taxon>
    </lineage>
</organism>
<evidence type="ECO:0000256" key="5">
    <source>
        <dbReference type="ARBA" id="ARBA00022490"/>
    </source>
</evidence>
<reference evidence="20" key="1">
    <citation type="submission" date="2021-11" db="EMBL/GenBank/DDBJ databases">
        <authorList>
            <person name="Schell T."/>
        </authorList>
    </citation>
    <scope>NUCLEOTIDE SEQUENCE</scope>
    <source>
        <strain evidence="20">M5</strain>
    </source>
</reference>
<evidence type="ECO:0000256" key="4">
    <source>
        <dbReference type="ARBA" id="ARBA00008495"/>
    </source>
</evidence>
<evidence type="ECO:0000256" key="7">
    <source>
        <dbReference type="ARBA" id="ARBA00022664"/>
    </source>
</evidence>
<evidence type="ECO:0000256" key="13">
    <source>
        <dbReference type="ARBA" id="ARBA00023274"/>
    </source>
</evidence>
<evidence type="ECO:0000256" key="3">
    <source>
        <dbReference type="ARBA" id="ARBA00007243"/>
    </source>
</evidence>
<dbReference type="InterPro" id="IPR000504">
    <property type="entry name" value="RRM_dom"/>
</dbReference>
<feature type="repeat" description="WD" evidence="15">
    <location>
        <begin position="228"/>
        <end position="269"/>
    </location>
</feature>
<dbReference type="CDD" id="cd12479">
    <property type="entry name" value="RRM2_SNF"/>
    <property type="match status" value="1"/>
</dbReference>
<evidence type="ECO:0000313" key="20">
    <source>
        <dbReference type="EMBL" id="CAH0108073.1"/>
    </source>
</evidence>
<dbReference type="GO" id="GO:0043161">
    <property type="term" value="P:proteasome-mediated ubiquitin-dependent protein catabolic process"/>
    <property type="evidence" value="ECO:0007669"/>
    <property type="project" value="TreeGrafter"/>
</dbReference>
<dbReference type="SUPFAM" id="SSF54928">
    <property type="entry name" value="RNA-binding domain, RBD"/>
    <property type="match status" value="1"/>
</dbReference>
<evidence type="ECO:0000256" key="12">
    <source>
        <dbReference type="ARBA" id="ARBA00023242"/>
    </source>
</evidence>
<dbReference type="Pfam" id="PF00076">
    <property type="entry name" value="RRM_1"/>
    <property type="match status" value="2"/>
</dbReference>
<dbReference type="InterPro" id="IPR038122">
    <property type="entry name" value="PFU_sf"/>
</dbReference>
<evidence type="ECO:0000259" key="19">
    <source>
        <dbReference type="PROSITE" id="PS51396"/>
    </source>
</evidence>
<dbReference type="InterPro" id="IPR011989">
    <property type="entry name" value="ARM-like"/>
</dbReference>
<dbReference type="SUPFAM" id="SSF50978">
    <property type="entry name" value="WD40 repeat-like"/>
    <property type="match status" value="1"/>
</dbReference>
<feature type="repeat" description="WD" evidence="15">
    <location>
        <begin position="12"/>
        <end position="44"/>
    </location>
</feature>
<dbReference type="Pfam" id="PF08324">
    <property type="entry name" value="PUL"/>
    <property type="match status" value="1"/>
</dbReference>
<evidence type="ECO:0000259" key="18">
    <source>
        <dbReference type="PROSITE" id="PS51394"/>
    </source>
</evidence>
<keyword evidence="12" id="KW-0539">Nucleus</keyword>
<dbReference type="GO" id="GO:0005737">
    <property type="term" value="C:cytoplasm"/>
    <property type="evidence" value="ECO:0007669"/>
    <property type="project" value="UniProtKB-SubCell"/>
</dbReference>
<feature type="domain" description="RRM" evidence="17">
    <location>
        <begin position="995"/>
        <end position="1069"/>
    </location>
</feature>
<feature type="domain" description="PFU" evidence="18">
    <location>
        <begin position="369"/>
        <end position="466"/>
    </location>
</feature>
<feature type="repeat" description="WD" evidence="15">
    <location>
        <begin position="143"/>
        <end position="180"/>
    </location>
</feature>
<sequence length="1069" mass="117318">MNKSPYKLRCSMPGHSKDVRSVAVGDLMEECIVSGSRDKTAKLWLPEGLGFVCDQTYIGNEGYVSAVAVGGCSDNFPSGSVITGCQDGKIRVYNPGAVNPTSTLTGHTDTVCALVTRPGFLLSGSWDKTARLWQSDGSPVVTLSGHAAAVWAVEFLECSTSASEAVLLTASADKTIKMWKGDSPFQSFKGHTDCVRALAVCDSTRFLSAANDATVKLWVTSGDCISTFFGHTNYIYGLSLMADRNAFVSCGEDRSLRIWKLDVSDECQQTVFLPAQSIWSVSVMKNGDIVTGSSDGLVRVFTQSPERTADPEVLQAFEEELAATSLNAQLELGGIKASDLPGPESLFEPGSREGQTKMVRHGETVSCYSWSSSDGQWTKVGDVVGAAGQSDSTKNLYEGKEYDYVFSVDIDEGKPPLKLPYNLSEDPWLAAQKFIHKNDLSQYYLDTVANFIITNSKSGASNGSSAKSSETYVDPFTGGSRYVPSSGNASSNSAMSQGEDPFTGSGRYIPPGQPKKPEPALFPVKEFLRFDQANIDAITTKLKEFNGKVDPKQQIADSDLLAFVRSADPNSTVEGIPHLERFLRWPSGNKMFPALDILRLASRHPRIDRILNENEGLLDVMLAIARSAVPNCMMIFRTVAHLLLHKSTQKILMDYRETIFAAILAVMTESDHSFMKHSQWKHVEISVSTVILNFSVLVHSKPSFSTVEAKASLMSVIGEILSKLQEEEALFRTLVAVGTLLVDADDSVAIAHSLELKSKIDYFQNISGKVDFSWLQNGQLNCVSKGSIALRLVYKLKFLASLATNNLLGNSKIKPTPWCQKNSSTEFPSSSFLLKKFLNLSIMDVRPNSTIYINNLNEKVKKEELKKSLYAIFSQFGQILDIVALKTLKMRGQAFVIFKEVTSATNALRGMQGFPFYDKPMRIQYAKTDSDVIAKMKGTFQERPAKPKPEGEPKKKKKKESKQQQVVTPGSFGGQASYGYPAIGGAGVPEQPPNQILFLTNLPEETNEMMLSMLFTQFPGFKEVRLVPGRHDIAFVEFENEVQSAGARESLQGFKITPTHSMKISFAKK</sequence>
<evidence type="ECO:0000256" key="15">
    <source>
        <dbReference type="PROSITE-ProRule" id="PRU00221"/>
    </source>
</evidence>
<dbReference type="InterPro" id="IPR036322">
    <property type="entry name" value="WD40_repeat_dom_sf"/>
</dbReference>
<dbReference type="GO" id="GO:0008380">
    <property type="term" value="P:RNA splicing"/>
    <property type="evidence" value="ECO:0007669"/>
    <property type="project" value="UniProtKB-KW"/>
</dbReference>
<dbReference type="GO" id="GO:0043130">
    <property type="term" value="F:ubiquitin binding"/>
    <property type="evidence" value="ECO:0007669"/>
    <property type="project" value="TreeGrafter"/>
</dbReference>
<evidence type="ECO:0000259" key="17">
    <source>
        <dbReference type="PROSITE" id="PS50102"/>
    </source>
</evidence>
<dbReference type="PROSITE" id="PS51394">
    <property type="entry name" value="PFU"/>
    <property type="match status" value="1"/>
</dbReference>
<dbReference type="InterPro" id="IPR013535">
    <property type="entry name" value="PUL_dom"/>
</dbReference>
<dbReference type="PROSITE" id="PS50102">
    <property type="entry name" value="RRM"/>
    <property type="match status" value="2"/>
</dbReference>
<dbReference type="CDD" id="cd12476">
    <property type="entry name" value="RRM1_SNF"/>
    <property type="match status" value="1"/>
</dbReference>
<accession>A0A8J2WKG5</accession>
<keyword evidence="7" id="KW-0507">mRNA processing</keyword>
<gene>
    <name evidence="20" type="ORF">DGAL_LOCUS11439</name>
</gene>
<dbReference type="PROSITE" id="PS50082">
    <property type="entry name" value="WD_REPEATS_2"/>
    <property type="match status" value="5"/>
</dbReference>
<dbReference type="GO" id="GO:0010992">
    <property type="term" value="P:ubiquitin recycling"/>
    <property type="evidence" value="ECO:0007669"/>
    <property type="project" value="TreeGrafter"/>
</dbReference>
<dbReference type="GO" id="GO:0003723">
    <property type="term" value="F:RNA binding"/>
    <property type="evidence" value="ECO:0007669"/>
    <property type="project" value="UniProtKB-UniRule"/>
</dbReference>
<dbReference type="SMART" id="SM00320">
    <property type="entry name" value="WD40"/>
    <property type="match status" value="7"/>
</dbReference>
<evidence type="ECO:0000256" key="1">
    <source>
        <dbReference type="ARBA" id="ARBA00004123"/>
    </source>
</evidence>
<feature type="compositionally biased region" description="Low complexity" evidence="16">
    <location>
        <begin position="485"/>
        <end position="496"/>
    </location>
</feature>
<dbReference type="InterPro" id="IPR001680">
    <property type="entry name" value="WD40_rpt"/>
</dbReference>